<evidence type="ECO:0000256" key="17">
    <source>
        <dbReference type="PIRNR" id="PIRNR009437"/>
    </source>
</evidence>
<dbReference type="NCBIfam" id="NF003749">
    <property type="entry name" value="PRK05346.1-5"/>
    <property type="match status" value="1"/>
</dbReference>
<evidence type="ECO:0000256" key="7">
    <source>
        <dbReference type="ARBA" id="ARBA00022692"/>
    </source>
</evidence>
<dbReference type="NCBIfam" id="TIGR01938">
    <property type="entry name" value="nqrC"/>
    <property type="match status" value="1"/>
</dbReference>
<dbReference type="HAMAP" id="MF_00427">
    <property type="entry name" value="NqrC"/>
    <property type="match status" value="1"/>
</dbReference>
<gene>
    <name evidence="16" type="primary">nqrC</name>
    <name evidence="19" type="ORF">NLF92_09665</name>
</gene>
<evidence type="ECO:0000256" key="1">
    <source>
        <dbReference type="ARBA" id="ARBA00022448"/>
    </source>
</evidence>
<evidence type="ECO:0000256" key="12">
    <source>
        <dbReference type="ARBA" id="ARBA00023065"/>
    </source>
</evidence>
<protein>
    <recommendedName>
        <fullName evidence="16 17">Na(+)-translocating NADH-quinone reductase subunit C</fullName>
        <shortName evidence="16 17">Na(+)-NQR subunit C</shortName>
        <shortName evidence="16 17">Na(+)-translocating NQR subunit C</shortName>
        <ecNumber evidence="16 17">7.2.1.1</ecNumber>
    </recommendedName>
    <alternativeName>
        <fullName evidence="16 17">NQR complex subunit C</fullName>
    </alternativeName>
    <alternativeName>
        <fullName evidence="16 17">NQR-1 subunit C</fullName>
    </alternativeName>
</protein>
<keyword evidence="4 16" id="KW-0597">Phosphoprotein</keyword>
<dbReference type="InterPro" id="IPR010204">
    <property type="entry name" value="NqrC"/>
</dbReference>
<dbReference type="Pfam" id="PF04205">
    <property type="entry name" value="FMN_bind"/>
    <property type="match status" value="1"/>
</dbReference>
<evidence type="ECO:0000256" key="10">
    <source>
        <dbReference type="ARBA" id="ARBA00023027"/>
    </source>
</evidence>
<name>A0AA41X5Y2_9ALTE</name>
<evidence type="ECO:0000256" key="16">
    <source>
        <dbReference type="HAMAP-Rule" id="MF_00427"/>
    </source>
</evidence>
<evidence type="ECO:0000313" key="19">
    <source>
        <dbReference type="EMBL" id="MCP3429209.1"/>
    </source>
</evidence>
<dbReference type="GO" id="GO:0010181">
    <property type="term" value="F:FMN binding"/>
    <property type="evidence" value="ECO:0007669"/>
    <property type="project" value="UniProtKB-UniRule"/>
</dbReference>
<dbReference type="PANTHER" id="PTHR37838:SF1">
    <property type="entry name" value="NA(+)-TRANSLOCATING NADH-QUINONE REDUCTASE SUBUNIT C"/>
    <property type="match status" value="1"/>
</dbReference>
<evidence type="ECO:0000256" key="6">
    <source>
        <dbReference type="ARBA" id="ARBA00022643"/>
    </source>
</evidence>
<comment type="caution">
    <text evidence="19">The sequence shown here is derived from an EMBL/GenBank/DDBJ whole genome shotgun (WGS) entry which is preliminary data.</text>
</comment>
<keyword evidence="8 16" id="KW-1278">Translocase</keyword>
<dbReference type="GO" id="GO:0006814">
    <property type="term" value="P:sodium ion transport"/>
    <property type="evidence" value="ECO:0007669"/>
    <property type="project" value="UniProtKB-UniRule"/>
</dbReference>
<dbReference type="PIRSF" id="PIRSF009437">
    <property type="entry name" value="NQR-1_subunit_C"/>
    <property type="match status" value="1"/>
</dbReference>
<comment type="subcellular location">
    <subcellularLocation>
        <location evidence="16">Cell membrane</location>
        <topology evidence="16">Single-pass membrane protein</topology>
    </subcellularLocation>
</comment>
<accession>A0AA41X5Y2</accession>
<keyword evidence="14 16" id="KW-0472">Membrane</keyword>
<evidence type="ECO:0000256" key="3">
    <source>
        <dbReference type="ARBA" id="ARBA00022519"/>
    </source>
</evidence>
<evidence type="ECO:0000256" key="4">
    <source>
        <dbReference type="ARBA" id="ARBA00022553"/>
    </source>
</evidence>
<comment type="cofactor">
    <cofactor evidence="16 17">
        <name>FMN</name>
        <dbReference type="ChEBI" id="CHEBI:58210"/>
    </cofactor>
</comment>
<feature type="modified residue" description="FMN phosphoryl threonine" evidence="16">
    <location>
        <position position="228"/>
    </location>
</feature>
<organism evidence="19 20">
    <name type="scientific">Opacimonas viscosa</name>
    <dbReference type="NCBI Taxonomy" id="2961944"/>
    <lineage>
        <taxon>Bacteria</taxon>
        <taxon>Pseudomonadati</taxon>
        <taxon>Pseudomonadota</taxon>
        <taxon>Gammaproteobacteria</taxon>
        <taxon>Alteromonadales</taxon>
        <taxon>Alteromonadaceae</taxon>
        <taxon>Opacimonas</taxon>
    </lineage>
</organism>
<proteinExistence type="inferred from homology"/>
<evidence type="ECO:0000256" key="14">
    <source>
        <dbReference type="ARBA" id="ARBA00023136"/>
    </source>
</evidence>
<dbReference type="InterPro" id="IPR007329">
    <property type="entry name" value="FMN-bd"/>
</dbReference>
<evidence type="ECO:0000256" key="13">
    <source>
        <dbReference type="ARBA" id="ARBA00023075"/>
    </source>
</evidence>
<evidence type="ECO:0000256" key="11">
    <source>
        <dbReference type="ARBA" id="ARBA00023053"/>
    </source>
</evidence>
<feature type="domain" description="FMN-binding" evidence="18">
    <location>
        <begin position="149"/>
        <end position="245"/>
    </location>
</feature>
<keyword evidence="12 16" id="KW-0406">Ion transport</keyword>
<keyword evidence="3" id="KW-0997">Cell inner membrane</keyword>
<keyword evidence="5 16" id="KW-0285">Flavoprotein</keyword>
<comment type="subunit">
    <text evidence="16 17">Composed of six subunits; NqrA, NqrB, NqrC, NqrD, NqrE and NqrF.</text>
</comment>
<comment type="function">
    <text evidence="16">NQR complex catalyzes the reduction of ubiquinone-1 to ubiquinol by two successive reactions, coupled with the transport of Na(+) ions from the cytoplasm to the periplasm. NqrA to NqrE are probably involved in the second step, the conversion of ubisemiquinone to ubiquinol.</text>
</comment>
<evidence type="ECO:0000256" key="8">
    <source>
        <dbReference type="ARBA" id="ARBA00022967"/>
    </source>
</evidence>
<keyword evidence="20" id="KW-1185">Reference proteome</keyword>
<comment type="catalytic activity">
    <reaction evidence="16 17">
        <text>a ubiquinone + n Na(+)(in) + NADH + H(+) = a ubiquinol + n Na(+)(out) + NAD(+)</text>
        <dbReference type="Rhea" id="RHEA:47748"/>
        <dbReference type="Rhea" id="RHEA-COMP:9565"/>
        <dbReference type="Rhea" id="RHEA-COMP:9566"/>
        <dbReference type="ChEBI" id="CHEBI:15378"/>
        <dbReference type="ChEBI" id="CHEBI:16389"/>
        <dbReference type="ChEBI" id="CHEBI:17976"/>
        <dbReference type="ChEBI" id="CHEBI:29101"/>
        <dbReference type="ChEBI" id="CHEBI:57540"/>
        <dbReference type="ChEBI" id="CHEBI:57945"/>
        <dbReference type="EC" id="7.2.1.1"/>
    </reaction>
</comment>
<keyword evidence="1 16" id="KW-0813">Transport</keyword>
<keyword evidence="9 16" id="KW-1133">Transmembrane helix</keyword>
<dbReference type="EMBL" id="JANATA010000017">
    <property type="protein sequence ID" value="MCP3429209.1"/>
    <property type="molecule type" value="Genomic_DNA"/>
</dbReference>
<keyword evidence="6 16" id="KW-0288">FMN</keyword>
<sequence length="259" mass="27715">MSANKETLGKTVGVVLAVCLVCSIVVSSAAVGLRALQQTNASLDKKTNILTAAGLAGEAKSKADIEALYAKRVSEKFVDLDTGNYVENPAADSGKAFDMYGKRAKDPATSIKVEGNVGFSSRSKIANVYHIKNESGAVERVILPIHGSGLWDLMYGFLAIDSDGNTIRELVYYAHKETPGLGGEIQNPAWQAMWNGKQIFKDGEVQIEVKKAAGTNNPYAVDALSGATLTSNGVQNTLTYWMGENGFGPYLKNQSWNEG</sequence>
<comment type="caution">
    <text evidence="16">Lacks conserved residue(s) required for the propagation of feature annotation.</text>
</comment>
<evidence type="ECO:0000256" key="5">
    <source>
        <dbReference type="ARBA" id="ARBA00022630"/>
    </source>
</evidence>
<keyword evidence="11 16" id="KW-0915">Sodium</keyword>
<feature type="transmembrane region" description="Helical" evidence="16">
    <location>
        <begin position="12"/>
        <end position="36"/>
    </location>
</feature>
<dbReference type="SMART" id="SM00900">
    <property type="entry name" value="FMN_bind"/>
    <property type="match status" value="1"/>
</dbReference>
<dbReference type="EC" id="7.2.1.1" evidence="16 17"/>
<evidence type="ECO:0000313" key="20">
    <source>
        <dbReference type="Proteomes" id="UP001165413"/>
    </source>
</evidence>
<keyword evidence="13 16" id="KW-0830">Ubiquinone</keyword>
<dbReference type="GO" id="GO:0005886">
    <property type="term" value="C:plasma membrane"/>
    <property type="evidence" value="ECO:0007669"/>
    <property type="project" value="UniProtKB-SubCell"/>
</dbReference>
<reference evidence="19" key="1">
    <citation type="submission" date="2022-07" db="EMBL/GenBank/DDBJ databases">
        <title>Characterization of the Novel Bacterium Alteromonas immobilis LMIT006 and Alteromonas gregis LMIT007.</title>
        <authorList>
            <person name="Lin X."/>
        </authorList>
    </citation>
    <scope>NUCLEOTIDE SEQUENCE</scope>
    <source>
        <strain evidence="19">LMIT007</strain>
    </source>
</reference>
<dbReference type="RefSeq" id="WP_254101279.1">
    <property type="nucleotide sequence ID" value="NZ_JANATA010000017.1"/>
</dbReference>
<dbReference type="AlphaFoldDB" id="A0AA41X5Y2"/>
<comment type="similarity">
    <text evidence="16 17">Belongs to the NqrC family.</text>
</comment>
<keyword evidence="2 16" id="KW-1003">Cell membrane</keyword>
<evidence type="ECO:0000256" key="15">
    <source>
        <dbReference type="ARBA" id="ARBA00023201"/>
    </source>
</evidence>
<evidence type="ECO:0000259" key="18">
    <source>
        <dbReference type="SMART" id="SM00900"/>
    </source>
</evidence>
<dbReference type="GO" id="GO:0016655">
    <property type="term" value="F:oxidoreductase activity, acting on NAD(P)H, quinone or similar compound as acceptor"/>
    <property type="evidence" value="ECO:0007669"/>
    <property type="project" value="UniProtKB-UniRule"/>
</dbReference>
<dbReference type="PANTHER" id="PTHR37838">
    <property type="entry name" value="NA(+)-TRANSLOCATING NADH-QUINONE REDUCTASE SUBUNIT C"/>
    <property type="match status" value="1"/>
</dbReference>
<evidence type="ECO:0000256" key="2">
    <source>
        <dbReference type="ARBA" id="ARBA00022475"/>
    </source>
</evidence>
<keyword evidence="7 16" id="KW-0812">Transmembrane</keyword>
<evidence type="ECO:0000256" key="9">
    <source>
        <dbReference type="ARBA" id="ARBA00022989"/>
    </source>
</evidence>
<keyword evidence="10 16" id="KW-0520">NAD</keyword>
<dbReference type="Proteomes" id="UP001165413">
    <property type="component" value="Unassembled WGS sequence"/>
</dbReference>
<keyword evidence="15 16" id="KW-0739">Sodium transport</keyword>